<dbReference type="PROSITE" id="PS50850">
    <property type="entry name" value="MFS"/>
    <property type="match status" value="1"/>
</dbReference>
<dbReference type="PANTHER" id="PTHR23508:SF10">
    <property type="entry name" value="CARBOXYLIC ACID TRANSPORTER PROTEIN HOMOLOG"/>
    <property type="match status" value="1"/>
</dbReference>
<evidence type="ECO:0000313" key="7">
    <source>
        <dbReference type="EMBL" id="HIV99750.1"/>
    </source>
</evidence>
<feature type="domain" description="Major facilitator superfamily (MFS) profile" evidence="6">
    <location>
        <begin position="1"/>
        <end position="206"/>
    </location>
</feature>
<name>A0A9D1TPS9_9BACT</name>
<feature type="transmembrane region" description="Helical" evidence="5">
    <location>
        <begin position="29"/>
        <end position="52"/>
    </location>
</feature>
<dbReference type="InterPro" id="IPR011701">
    <property type="entry name" value="MFS"/>
</dbReference>
<gene>
    <name evidence="7" type="ORF">H9894_00945</name>
</gene>
<organism evidence="7 8">
    <name type="scientific">Candidatus Desulfovibrio intestinipullorum</name>
    <dbReference type="NCBI Taxonomy" id="2838536"/>
    <lineage>
        <taxon>Bacteria</taxon>
        <taxon>Pseudomonadati</taxon>
        <taxon>Thermodesulfobacteriota</taxon>
        <taxon>Desulfovibrionia</taxon>
        <taxon>Desulfovibrionales</taxon>
        <taxon>Desulfovibrionaceae</taxon>
        <taxon>Desulfovibrio</taxon>
    </lineage>
</organism>
<comment type="subcellular location">
    <subcellularLocation>
        <location evidence="1">Membrane</location>
        <topology evidence="1">Multi-pass membrane protein</topology>
    </subcellularLocation>
</comment>
<dbReference type="SUPFAM" id="SSF103473">
    <property type="entry name" value="MFS general substrate transporter"/>
    <property type="match status" value="1"/>
</dbReference>
<dbReference type="GO" id="GO:0005886">
    <property type="term" value="C:plasma membrane"/>
    <property type="evidence" value="ECO:0007669"/>
    <property type="project" value="TreeGrafter"/>
</dbReference>
<dbReference type="PANTHER" id="PTHR23508">
    <property type="entry name" value="CARBOXYLIC ACID TRANSPORTER PROTEIN HOMOLOG"/>
    <property type="match status" value="1"/>
</dbReference>
<dbReference type="EMBL" id="DXHV01000012">
    <property type="protein sequence ID" value="HIV99750.1"/>
    <property type="molecule type" value="Genomic_DNA"/>
</dbReference>
<evidence type="ECO:0000256" key="3">
    <source>
        <dbReference type="ARBA" id="ARBA00022989"/>
    </source>
</evidence>
<reference evidence="7" key="2">
    <citation type="submission" date="2021-04" db="EMBL/GenBank/DDBJ databases">
        <authorList>
            <person name="Gilroy R."/>
        </authorList>
    </citation>
    <scope>NUCLEOTIDE SEQUENCE</scope>
    <source>
        <strain evidence="7">ChiHecec2B26-446</strain>
    </source>
</reference>
<evidence type="ECO:0000259" key="6">
    <source>
        <dbReference type="PROSITE" id="PS50850"/>
    </source>
</evidence>
<feature type="non-terminal residue" evidence="7">
    <location>
        <position position="1"/>
    </location>
</feature>
<dbReference type="InterPro" id="IPR020846">
    <property type="entry name" value="MFS_dom"/>
</dbReference>
<evidence type="ECO:0000256" key="1">
    <source>
        <dbReference type="ARBA" id="ARBA00004141"/>
    </source>
</evidence>
<dbReference type="Gene3D" id="1.20.1250.20">
    <property type="entry name" value="MFS general substrate transporter like domains"/>
    <property type="match status" value="1"/>
</dbReference>
<evidence type="ECO:0000256" key="5">
    <source>
        <dbReference type="SAM" id="Phobius"/>
    </source>
</evidence>
<keyword evidence="2 5" id="KW-0812">Transmembrane</keyword>
<dbReference type="Proteomes" id="UP000886752">
    <property type="component" value="Unassembled WGS sequence"/>
</dbReference>
<evidence type="ECO:0000313" key="8">
    <source>
        <dbReference type="Proteomes" id="UP000886752"/>
    </source>
</evidence>
<dbReference type="AlphaFoldDB" id="A0A9D1TPS9"/>
<dbReference type="GO" id="GO:0046943">
    <property type="term" value="F:carboxylic acid transmembrane transporter activity"/>
    <property type="evidence" value="ECO:0007669"/>
    <property type="project" value="TreeGrafter"/>
</dbReference>
<feature type="transmembrane region" description="Helical" evidence="5">
    <location>
        <begin position="58"/>
        <end position="81"/>
    </location>
</feature>
<feature type="transmembrane region" description="Helical" evidence="5">
    <location>
        <begin position="160"/>
        <end position="177"/>
    </location>
</feature>
<protein>
    <submittedName>
        <fullName evidence="7">MFS transporter</fullName>
    </submittedName>
</protein>
<feature type="transmembrane region" description="Helical" evidence="5">
    <location>
        <begin position="93"/>
        <end position="111"/>
    </location>
</feature>
<sequence length="218" mass="23838">AVARALTATNTQTASWSQLFRPPYLIRTIVSYSMFCAALVFTYVVMVYSPIIFSNKGFSSSVAVLCSGIMMFIGVFSGIVCGHFIEKYGRKRMYILFATLAAVFGLSLAYIDNRYVFLGVGLVFAFCGCALFSICKLYIAEQYPTVLRGKGAGCGEAVSRIFGGVLSAYILSFFLDIGSVNIVFWYMATCYMVAVVLLAVWGRETMGRSVDDTGNSES</sequence>
<feature type="transmembrane region" description="Helical" evidence="5">
    <location>
        <begin position="117"/>
        <end position="139"/>
    </location>
</feature>
<dbReference type="Pfam" id="PF07690">
    <property type="entry name" value="MFS_1"/>
    <property type="match status" value="1"/>
</dbReference>
<dbReference type="InterPro" id="IPR036259">
    <property type="entry name" value="MFS_trans_sf"/>
</dbReference>
<comment type="caution">
    <text evidence="7">The sequence shown here is derived from an EMBL/GenBank/DDBJ whole genome shotgun (WGS) entry which is preliminary data.</text>
</comment>
<feature type="transmembrane region" description="Helical" evidence="5">
    <location>
        <begin position="183"/>
        <end position="201"/>
    </location>
</feature>
<keyword evidence="4 5" id="KW-0472">Membrane</keyword>
<keyword evidence="3 5" id="KW-1133">Transmembrane helix</keyword>
<proteinExistence type="predicted"/>
<evidence type="ECO:0000256" key="4">
    <source>
        <dbReference type="ARBA" id="ARBA00023136"/>
    </source>
</evidence>
<reference evidence="7" key="1">
    <citation type="journal article" date="2021" name="PeerJ">
        <title>Extensive microbial diversity within the chicken gut microbiome revealed by metagenomics and culture.</title>
        <authorList>
            <person name="Gilroy R."/>
            <person name="Ravi A."/>
            <person name="Getino M."/>
            <person name="Pursley I."/>
            <person name="Horton D.L."/>
            <person name="Alikhan N.F."/>
            <person name="Baker D."/>
            <person name="Gharbi K."/>
            <person name="Hall N."/>
            <person name="Watson M."/>
            <person name="Adriaenssens E.M."/>
            <person name="Foster-Nyarko E."/>
            <person name="Jarju S."/>
            <person name="Secka A."/>
            <person name="Antonio M."/>
            <person name="Oren A."/>
            <person name="Chaudhuri R.R."/>
            <person name="La Ragione R."/>
            <person name="Hildebrand F."/>
            <person name="Pallen M.J."/>
        </authorList>
    </citation>
    <scope>NUCLEOTIDE SEQUENCE</scope>
    <source>
        <strain evidence="7">ChiHecec2B26-446</strain>
    </source>
</reference>
<evidence type="ECO:0000256" key="2">
    <source>
        <dbReference type="ARBA" id="ARBA00022692"/>
    </source>
</evidence>
<accession>A0A9D1TPS9</accession>